<dbReference type="OrthoDB" id="105697at2157"/>
<evidence type="ECO:0000313" key="4">
    <source>
        <dbReference type="Proteomes" id="UP000002698"/>
    </source>
</evidence>
<comment type="similarity">
    <text evidence="1">Belongs to the universal stress protein A family.</text>
</comment>
<dbReference type="CDD" id="cd00293">
    <property type="entry name" value="USP-like"/>
    <property type="match status" value="1"/>
</dbReference>
<gene>
    <name evidence="3" type="ordered locus">NP_1826A</name>
</gene>
<dbReference type="AlphaFoldDB" id="A0A1U7EVF8"/>
<dbReference type="eggNOG" id="arCOG02053">
    <property type="taxonomic scope" value="Archaea"/>
</dbReference>
<dbReference type="Proteomes" id="UP000002698">
    <property type="component" value="Chromosome"/>
</dbReference>
<accession>A0A1U7EVF8</accession>
<dbReference type="InterPro" id="IPR006016">
    <property type="entry name" value="UspA"/>
</dbReference>
<dbReference type="STRING" id="348780.NP_1826A"/>
<dbReference type="HOGENOM" id="CLU_049301_11_0_2"/>
<evidence type="ECO:0000259" key="2">
    <source>
        <dbReference type="Pfam" id="PF00582"/>
    </source>
</evidence>
<dbReference type="SUPFAM" id="SSF52402">
    <property type="entry name" value="Adenine nucleotide alpha hydrolases-like"/>
    <property type="match status" value="1"/>
</dbReference>
<keyword evidence="4" id="KW-1185">Reference proteome</keyword>
<dbReference type="PANTHER" id="PTHR46268">
    <property type="entry name" value="STRESS RESPONSE PROTEIN NHAX"/>
    <property type="match status" value="1"/>
</dbReference>
<dbReference type="PANTHER" id="PTHR46268:SF6">
    <property type="entry name" value="UNIVERSAL STRESS PROTEIN UP12"/>
    <property type="match status" value="1"/>
</dbReference>
<dbReference type="EMBL" id="CR936257">
    <property type="protein sequence ID" value="CAI49004.1"/>
    <property type="molecule type" value="Genomic_DNA"/>
</dbReference>
<name>A0A1U7EVF8_NATPD</name>
<proteinExistence type="inferred from homology"/>
<dbReference type="KEGG" id="nph:NP_1826A"/>
<dbReference type="PRINTS" id="PR01438">
    <property type="entry name" value="UNVRSLSTRESS"/>
</dbReference>
<dbReference type="GeneID" id="3701266"/>
<dbReference type="Pfam" id="PF00582">
    <property type="entry name" value="Usp"/>
    <property type="match status" value="1"/>
</dbReference>
<dbReference type="InterPro" id="IPR006015">
    <property type="entry name" value="Universal_stress_UspA"/>
</dbReference>
<evidence type="ECO:0000313" key="3">
    <source>
        <dbReference type="EMBL" id="CAI49004.1"/>
    </source>
</evidence>
<dbReference type="RefSeq" id="WP_011322636.1">
    <property type="nucleotide sequence ID" value="NC_007426.1"/>
</dbReference>
<organism evidence="3 4">
    <name type="scientific">Natronomonas pharaonis (strain ATCC 35678 / DSM 2160 / CIP 103997 / JCM 8858 / NBRC 14720 / NCIMB 2260 / Gabara)</name>
    <name type="common">Halobacterium pharaonis</name>
    <dbReference type="NCBI Taxonomy" id="348780"/>
    <lineage>
        <taxon>Archaea</taxon>
        <taxon>Methanobacteriati</taxon>
        <taxon>Methanobacteriota</taxon>
        <taxon>Stenosarchaea group</taxon>
        <taxon>Halobacteria</taxon>
        <taxon>Halobacteriales</taxon>
        <taxon>Natronomonadaceae</taxon>
        <taxon>Natronomonas</taxon>
    </lineage>
</organism>
<dbReference type="EnsemblBacteria" id="CAI49004">
    <property type="protein sequence ID" value="CAI49004"/>
    <property type="gene ID" value="NP_1826A"/>
</dbReference>
<sequence>MFETVLMPTDGSKPAEGAVETGAELAAEHGATVHALYAVEPMPLGKFTAGPEPASAEHGEILDEQKSEAKQALERVTELCADHGVDVVDTIEYGKPSEEILDYVDTEGMDAVVMGTHGRSGAERLVMGSVAEKVVRKSPVPVLTIRPDD</sequence>
<dbReference type="InterPro" id="IPR014729">
    <property type="entry name" value="Rossmann-like_a/b/a_fold"/>
</dbReference>
<protein>
    <submittedName>
        <fullName evidence="3">UspA domain protein</fullName>
    </submittedName>
</protein>
<evidence type="ECO:0000256" key="1">
    <source>
        <dbReference type="ARBA" id="ARBA00008791"/>
    </source>
</evidence>
<dbReference type="Gene3D" id="3.40.50.620">
    <property type="entry name" value="HUPs"/>
    <property type="match status" value="1"/>
</dbReference>
<feature type="domain" description="UspA" evidence="2">
    <location>
        <begin position="1"/>
        <end position="146"/>
    </location>
</feature>
<reference evidence="3 4" key="1">
    <citation type="journal article" date="2005" name="Genome Res.">
        <title>Living with two extremes: conclusions from the genome sequence of Natronomonas pharaonis.</title>
        <authorList>
            <person name="Falb M."/>
            <person name="Pfeiffer F."/>
            <person name="Palm P."/>
            <person name="Rodewald K."/>
            <person name="Hickmann V."/>
            <person name="Tittor J."/>
            <person name="Oesterhelt D."/>
        </authorList>
    </citation>
    <scope>NUCLEOTIDE SEQUENCE [LARGE SCALE GENOMIC DNA]</scope>
    <source>
        <strain evidence="4">ATCC 35678 / DSM 2160 / CIP 103997 / JCM 8858 / NBRC 14720 / NCIMB 2260 / Gabara</strain>
    </source>
</reference>